<name>A0A8J7Y336_9EURY</name>
<gene>
    <name evidence="7" type="primary">cysC</name>
    <name evidence="7" type="ORF">KTS45_02820</name>
</gene>
<dbReference type="GO" id="GO:0004781">
    <property type="term" value="F:sulfate adenylyltransferase (ATP) activity"/>
    <property type="evidence" value="ECO:0007669"/>
    <property type="project" value="TreeGrafter"/>
</dbReference>
<dbReference type="InterPro" id="IPR027417">
    <property type="entry name" value="P-loop_NTPase"/>
</dbReference>
<dbReference type="EC" id="2.7.1.25" evidence="1 5"/>
<dbReference type="UniPathway" id="UPA00140">
    <property type="reaction ID" value="UER00205"/>
</dbReference>
<dbReference type="RefSeq" id="WP_162316276.1">
    <property type="nucleotide sequence ID" value="NZ_JAHQXF010000001.1"/>
</dbReference>
<dbReference type="GO" id="GO:0010134">
    <property type="term" value="P:sulfate assimilation via adenylyl sulfate reduction"/>
    <property type="evidence" value="ECO:0007669"/>
    <property type="project" value="TreeGrafter"/>
</dbReference>
<evidence type="ECO:0000313" key="8">
    <source>
        <dbReference type="Proteomes" id="UP000766550"/>
    </source>
</evidence>
<dbReference type="AlphaFoldDB" id="A0A8J7Y336"/>
<dbReference type="InterPro" id="IPR050512">
    <property type="entry name" value="Sulf_AdTrans/APS_kinase"/>
</dbReference>
<keyword evidence="4 5" id="KW-0067">ATP-binding</keyword>
<dbReference type="InterPro" id="IPR059117">
    <property type="entry name" value="APS_kinase_dom"/>
</dbReference>
<dbReference type="CDD" id="cd02027">
    <property type="entry name" value="APSK"/>
    <property type="match status" value="1"/>
</dbReference>
<dbReference type="EMBL" id="JAHQXF010000001">
    <property type="protein sequence ID" value="MBV0923122.1"/>
    <property type="molecule type" value="Genomic_DNA"/>
</dbReference>
<feature type="domain" description="APS kinase" evidence="6">
    <location>
        <begin position="2"/>
        <end position="151"/>
    </location>
</feature>
<evidence type="ECO:0000256" key="4">
    <source>
        <dbReference type="ARBA" id="ARBA00022840"/>
    </source>
</evidence>
<dbReference type="Pfam" id="PF01583">
    <property type="entry name" value="APS_kinase"/>
    <property type="match status" value="1"/>
</dbReference>
<comment type="function">
    <text evidence="5">Catalyzes the synthesis of activated sulfate.</text>
</comment>
<keyword evidence="8" id="KW-1185">Reference proteome</keyword>
<keyword evidence="5 7" id="KW-0418">Kinase</keyword>
<dbReference type="NCBIfam" id="TIGR00455">
    <property type="entry name" value="apsK"/>
    <property type="match status" value="1"/>
</dbReference>
<evidence type="ECO:0000256" key="5">
    <source>
        <dbReference type="RuleBase" id="RU004347"/>
    </source>
</evidence>
<dbReference type="GO" id="GO:0005524">
    <property type="term" value="F:ATP binding"/>
    <property type="evidence" value="ECO:0007669"/>
    <property type="project" value="UniProtKB-KW"/>
</dbReference>
<accession>A0A8J7Y336</accession>
<comment type="pathway">
    <text evidence="5">Sulfur metabolism; hydrogen sulfide biosynthesis; sulfite from sulfate: step 2/3.</text>
</comment>
<dbReference type="SUPFAM" id="SSF52540">
    <property type="entry name" value="P-loop containing nucleoside triphosphate hydrolases"/>
    <property type="match status" value="1"/>
</dbReference>
<reference evidence="7 8" key="1">
    <citation type="submission" date="2021-06" db="EMBL/GenBank/DDBJ databases">
        <title>New haloarchaea isolates fom saline soil.</title>
        <authorList>
            <person name="Duran-Viseras A."/>
            <person name="Sanchez-Porro C.S."/>
            <person name="Ventosa A."/>
        </authorList>
    </citation>
    <scope>NUCLEOTIDE SEQUENCE [LARGE SCALE GENOMIC DNA]</scope>
    <source>
        <strain evidence="7 8">JCM 183640</strain>
    </source>
</reference>
<evidence type="ECO:0000256" key="1">
    <source>
        <dbReference type="ARBA" id="ARBA00012121"/>
    </source>
</evidence>
<evidence type="ECO:0000256" key="2">
    <source>
        <dbReference type="ARBA" id="ARBA00022679"/>
    </source>
</evidence>
<dbReference type="PANTHER" id="PTHR42700:SF1">
    <property type="entry name" value="SULFATE ADENYLYLTRANSFERASE"/>
    <property type="match status" value="1"/>
</dbReference>
<evidence type="ECO:0000259" key="6">
    <source>
        <dbReference type="Pfam" id="PF01583"/>
    </source>
</evidence>
<dbReference type="GO" id="GO:0004020">
    <property type="term" value="F:adenylylsulfate kinase activity"/>
    <property type="evidence" value="ECO:0007669"/>
    <property type="project" value="UniProtKB-EC"/>
</dbReference>
<dbReference type="GO" id="GO:0070814">
    <property type="term" value="P:hydrogen sulfide biosynthetic process"/>
    <property type="evidence" value="ECO:0007669"/>
    <property type="project" value="UniProtKB-UniPathway"/>
</dbReference>
<keyword evidence="3 5" id="KW-0547">Nucleotide-binding</keyword>
<organism evidence="7 8">
    <name type="scientific">Haloarcula limicola</name>
    <dbReference type="NCBI Taxonomy" id="1429915"/>
    <lineage>
        <taxon>Archaea</taxon>
        <taxon>Methanobacteriati</taxon>
        <taxon>Methanobacteriota</taxon>
        <taxon>Stenosarchaea group</taxon>
        <taxon>Halobacteria</taxon>
        <taxon>Halobacteriales</taxon>
        <taxon>Haloarculaceae</taxon>
        <taxon>Haloarcula</taxon>
    </lineage>
</organism>
<dbReference type="OrthoDB" id="28808at2157"/>
<dbReference type="Proteomes" id="UP000766550">
    <property type="component" value="Unassembled WGS sequence"/>
</dbReference>
<proteinExistence type="inferred from homology"/>
<keyword evidence="2 5" id="KW-0808">Transferase</keyword>
<sequence length="207" mass="23783">MFTLWFMGRPASGKSTLASRVEDELIEHGLPIENLDGDDLRQNLHPGLGFSREDRRLNNKRTAYICKLLNRNDIPVIVGMITPFRESQQQAREIIESEGDFVLIYTKCSIEECERRDPKELYKQAREGKIEKFTGVNHPFQEPLDPDLIVDTEHDSLDDCVGQVMNYLGSNHIIDQPLEGYDFSISRNEELSVIEQLREKGKLDSDS</sequence>
<dbReference type="GO" id="GO:0019379">
    <property type="term" value="P:sulfate assimilation, phosphoadenylyl sulfate reduction by phosphoadenylyl-sulfate reductase (thioredoxin)"/>
    <property type="evidence" value="ECO:0007669"/>
    <property type="project" value="TreeGrafter"/>
</dbReference>
<dbReference type="PANTHER" id="PTHR42700">
    <property type="entry name" value="SULFATE ADENYLYLTRANSFERASE"/>
    <property type="match status" value="1"/>
</dbReference>
<comment type="catalytic activity">
    <reaction evidence="5">
        <text>adenosine 5'-phosphosulfate + ATP = 3'-phosphoadenylyl sulfate + ADP + H(+)</text>
        <dbReference type="Rhea" id="RHEA:24152"/>
        <dbReference type="ChEBI" id="CHEBI:15378"/>
        <dbReference type="ChEBI" id="CHEBI:30616"/>
        <dbReference type="ChEBI" id="CHEBI:58243"/>
        <dbReference type="ChEBI" id="CHEBI:58339"/>
        <dbReference type="ChEBI" id="CHEBI:456216"/>
        <dbReference type="EC" id="2.7.1.25"/>
    </reaction>
</comment>
<protein>
    <recommendedName>
        <fullName evidence="1 5">Adenylyl-sulfate kinase</fullName>
        <ecNumber evidence="1 5">2.7.1.25</ecNumber>
    </recommendedName>
</protein>
<evidence type="ECO:0000313" key="7">
    <source>
        <dbReference type="EMBL" id="MBV0923122.1"/>
    </source>
</evidence>
<dbReference type="InterPro" id="IPR002891">
    <property type="entry name" value="APS"/>
</dbReference>
<evidence type="ECO:0000256" key="3">
    <source>
        <dbReference type="ARBA" id="ARBA00022741"/>
    </source>
</evidence>
<dbReference type="Gene3D" id="3.40.50.300">
    <property type="entry name" value="P-loop containing nucleotide triphosphate hydrolases"/>
    <property type="match status" value="1"/>
</dbReference>
<comment type="caution">
    <text evidence="7">The sequence shown here is derived from an EMBL/GenBank/DDBJ whole genome shotgun (WGS) entry which is preliminary data.</text>
</comment>
<comment type="similarity">
    <text evidence="5">Belongs to the APS kinase family.</text>
</comment>
<dbReference type="GO" id="GO:0005737">
    <property type="term" value="C:cytoplasm"/>
    <property type="evidence" value="ECO:0007669"/>
    <property type="project" value="TreeGrafter"/>
</dbReference>